<dbReference type="RefSeq" id="WP_092781156.1">
    <property type="nucleotide sequence ID" value="NZ_FNAP01000001.1"/>
</dbReference>
<dbReference type="STRING" id="69960.SAMN05421720_101350"/>
<proteinExistence type="predicted"/>
<dbReference type="EMBL" id="FNAP01000001">
    <property type="protein sequence ID" value="SDD72286.1"/>
    <property type="molecule type" value="Genomic_DNA"/>
</dbReference>
<sequence>MIDPTETCDPLLDGAHAVLASPFVSASSRELARRVIAEGGLPRLPDRGPRRIDDVMRLHMVGIGFAHLTAPHASTRARALALVRTEAPATLAMLDAPADPAPFDAA</sequence>
<gene>
    <name evidence="1" type="ORF">SAMN05421720_101350</name>
</gene>
<accession>A0A1G6X4R3</accession>
<keyword evidence="2" id="KW-1185">Reference proteome</keyword>
<evidence type="ECO:0000313" key="2">
    <source>
        <dbReference type="Proteomes" id="UP000199412"/>
    </source>
</evidence>
<name>A0A1G6X4R3_9PROT</name>
<dbReference type="Proteomes" id="UP000199412">
    <property type="component" value="Unassembled WGS sequence"/>
</dbReference>
<organism evidence="1 2">
    <name type="scientific">Rhodospira trueperi</name>
    <dbReference type="NCBI Taxonomy" id="69960"/>
    <lineage>
        <taxon>Bacteria</taxon>
        <taxon>Pseudomonadati</taxon>
        <taxon>Pseudomonadota</taxon>
        <taxon>Alphaproteobacteria</taxon>
        <taxon>Rhodospirillales</taxon>
        <taxon>Rhodospirillaceae</taxon>
        <taxon>Rhodospira</taxon>
    </lineage>
</organism>
<dbReference type="AlphaFoldDB" id="A0A1G6X4R3"/>
<protein>
    <submittedName>
        <fullName evidence="1">Uncharacterized protein</fullName>
    </submittedName>
</protein>
<evidence type="ECO:0000313" key="1">
    <source>
        <dbReference type="EMBL" id="SDD72286.1"/>
    </source>
</evidence>
<reference evidence="1 2" key="1">
    <citation type="submission" date="2016-10" db="EMBL/GenBank/DDBJ databases">
        <authorList>
            <person name="de Groot N.N."/>
        </authorList>
    </citation>
    <scope>NUCLEOTIDE SEQUENCE [LARGE SCALE GENOMIC DNA]</scope>
    <source>
        <strain evidence="1 2">ATCC 700224</strain>
    </source>
</reference>